<dbReference type="PANTHER" id="PTHR18934:SF85">
    <property type="entry name" value="ATP-DEPENDENT RNA HELICASE DHX8"/>
    <property type="match status" value="1"/>
</dbReference>
<dbReference type="CTD" id="24589708"/>
<dbReference type="GO" id="GO:0071013">
    <property type="term" value="C:catalytic step 2 spliceosome"/>
    <property type="evidence" value="ECO:0007669"/>
    <property type="project" value="TreeGrafter"/>
</dbReference>
<dbReference type="Pfam" id="PF07717">
    <property type="entry name" value="OB_NTP_bind"/>
    <property type="match status" value="1"/>
</dbReference>
<evidence type="ECO:0000313" key="3">
    <source>
        <dbReference type="Proteomes" id="UP000471633"/>
    </source>
</evidence>
<reference evidence="2" key="1">
    <citation type="journal article" date="2012" name="Nat. Genet.">
        <title>Whole-genome sequence of Schistosoma haematobium.</title>
        <authorList>
            <person name="Young N.D."/>
            <person name="Jex A.R."/>
            <person name="Li B."/>
            <person name="Liu S."/>
            <person name="Yang L."/>
            <person name="Xiong Z."/>
            <person name="Li Y."/>
            <person name="Cantacessi C."/>
            <person name="Hall R.S."/>
            <person name="Xu X."/>
            <person name="Chen F."/>
            <person name="Wu X."/>
            <person name="Zerlotini A."/>
            <person name="Oliveira G."/>
            <person name="Hofmann A."/>
            <person name="Zhang G."/>
            <person name="Fang X."/>
            <person name="Kang Y."/>
            <person name="Campbell B.E."/>
            <person name="Loukas A."/>
            <person name="Ranganathan S."/>
            <person name="Rollinson D."/>
            <person name="Rinaldi G."/>
            <person name="Brindley P.J."/>
            <person name="Yang H."/>
            <person name="Wang J."/>
            <person name="Wang J."/>
            <person name="Gasser R.B."/>
        </authorList>
    </citation>
    <scope>NUCLEOTIDE SEQUENCE</scope>
</reference>
<feature type="domain" description="Helicase-associated" evidence="1">
    <location>
        <begin position="1"/>
        <end position="67"/>
    </location>
</feature>
<dbReference type="EMBL" id="AMPZ03000001">
    <property type="protein sequence ID" value="KAH9596471.1"/>
    <property type="molecule type" value="Genomic_DNA"/>
</dbReference>
<dbReference type="GO" id="GO:0003724">
    <property type="term" value="F:RNA helicase activity"/>
    <property type="evidence" value="ECO:0007669"/>
    <property type="project" value="TreeGrafter"/>
</dbReference>
<keyword evidence="2" id="KW-0067">ATP-binding</keyword>
<dbReference type="PANTHER" id="PTHR18934">
    <property type="entry name" value="ATP-DEPENDENT RNA HELICASE"/>
    <property type="match status" value="1"/>
</dbReference>
<dbReference type="AlphaFoldDB" id="A0A922LYW2"/>
<dbReference type="SUPFAM" id="SSF52540">
    <property type="entry name" value="P-loop containing nucleoside triphosphate hydrolases"/>
    <property type="match status" value="1"/>
</dbReference>
<dbReference type="GO" id="GO:0003723">
    <property type="term" value="F:RNA binding"/>
    <property type="evidence" value="ECO:0007669"/>
    <property type="project" value="TreeGrafter"/>
</dbReference>
<protein>
    <submittedName>
        <fullName evidence="2">ATP-dependent RNA helicase dhx8</fullName>
    </submittedName>
</protein>
<accession>A0A922LYW2</accession>
<keyword evidence="2" id="KW-0347">Helicase</keyword>
<dbReference type="Proteomes" id="UP000471633">
    <property type="component" value="Unassembled WGS sequence"/>
</dbReference>
<keyword evidence="3" id="KW-1185">Reference proteome</keyword>
<dbReference type="InterPro" id="IPR011709">
    <property type="entry name" value="DEAD-box_helicase_OB_fold"/>
</dbReference>
<reference evidence="2" key="3">
    <citation type="submission" date="2021-06" db="EMBL/GenBank/DDBJ databases">
        <title>Chromosome-level genome assembly for S. haematobium.</title>
        <authorList>
            <person name="Stroehlein A.J."/>
        </authorList>
    </citation>
    <scope>NUCLEOTIDE SEQUENCE</scope>
</reference>
<reference evidence="2" key="2">
    <citation type="journal article" date="2019" name="Gigascience">
        <title>High-quality Schistosoma haematobium genome achieved by single-molecule and long-range sequencing.</title>
        <authorList>
            <person name="Stroehlein A.J."/>
            <person name="Korhonen P.K."/>
            <person name="Chong T.M."/>
            <person name="Lim Y.L."/>
            <person name="Chan K.G."/>
            <person name="Webster B."/>
            <person name="Rollinson D."/>
            <person name="Brindley P.J."/>
            <person name="Gasser R.B."/>
            <person name="Young N.D."/>
        </authorList>
    </citation>
    <scope>NUCLEOTIDE SEQUENCE</scope>
</reference>
<evidence type="ECO:0000313" key="2">
    <source>
        <dbReference type="EMBL" id="KAH9596471.1"/>
    </source>
</evidence>
<gene>
    <name evidence="2" type="primary">DHX8_1</name>
    <name evidence="2" type="ORF">MS3_00002136</name>
</gene>
<name>A0A922LYW2_SCHHA</name>
<keyword evidence="2" id="KW-0378">Hydrolase</keyword>
<sequence length="168" mass="19325">MAEFPLEPMLSKMLIMSVHLQCSEEVLTVVSMLSVQNVFYRPKEKTELADQRKAKFHQPEGDHLTLLAVYNAWKNNKFSAPWCYDNFLQARTLKRAQDVRKQLLGIMDRHKLDVVSCGKKTALAQKAILSGFFRNAAKKDPQEGYRTLVDQQVVYIHPSSALFNRQPD</sequence>
<dbReference type="Pfam" id="PF21010">
    <property type="entry name" value="HA2_C"/>
    <property type="match status" value="1"/>
</dbReference>
<dbReference type="RefSeq" id="XP_051075167.1">
    <property type="nucleotide sequence ID" value="XM_051209708.1"/>
</dbReference>
<dbReference type="InterPro" id="IPR007502">
    <property type="entry name" value="Helicase-assoc_dom"/>
</dbReference>
<dbReference type="GeneID" id="24589708"/>
<organism evidence="2 3">
    <name type="scientific">Schistosoma haematobium</name>
    <name type="common">Blood fluke</name>
    <dbReference type="NCBI Taxonomy" id="6185"/>
    <lineage>
        <taxon>Eukaryota</taxon>
        <taxon>Metazoa</taxon>
        <taxon>Spiralia</taxon>
        <taxon>Lophotrochozoa</taxon>
        <taxon>Platyhelminthes</taxon>
        <taxon>Trematoda</taxon>
        <taxon>Digenea</taxon>
        <taxon>Strigeidida</taxon>
        <taxon>Schistosomatoidea</taxon>
        <taxon>Schistosomatidae</taxon>
        <taxon>Schistosoma</taxon>
    </lineage>
</organism>
<proteinExistence type="predicted"/>
<keyword evidence="2" id="KW-0547">Nucleotide-binding</keyword>
<reference evidence="2" key="4">
    <citation type="journal article" date="2022" name="PLoS Pathog.">
        <title>Chromosome-level genome of Schistosoma haematobium underpins genome-wide explorations of molecular variation.</title>
        <authorList>
            <person name="Stroehlein A.J."/>
            <person name="Korhonen P.K."/>
            <person name="Lee V.V."/>
            <person name="Ralph S.A."/>
            <person name="Mentink-Kane M."/>
            <person name="You H."/>
            <person name="McManus D.P."/>
            <person name="Tchuente L.T."/>
            <person name="Stothard J.R."/>
            <person name="Kaur P."/>
            <person name="Dudchenko O."/>
            <person name="Aiden E.L."/>
            <person name="Yang B."/>
            <person name="Yang H."/>
            <person name="Emery A.M."/>
            <person name="Webster B.L."/>
            <person name="Brindley P.J."/>
            <person name="Rollinson D."/>
            <person name="Chang B.C.H."/>
            <person name="Gasser R.B."/>
            <person name="Young N.D."/>
        </authorList>
    </citation>
    <scope>NUCLEOTIDE SEQUENCE</scope>
</reference>
<comment type="caution">
    <text evidence="2">The sequence shown here is derived from an EMBL/GenBank/DDBJ whole genome shotgun (WGS) entry which is preliminary data.</text>
</comment>
<dbReference type="Gene3D" id="1.20.120.1080">
    <property type="match status" value="1"/>
</dbReference>
<dbReference type="SMART" id="SM00847">
    <property type="entry name" value="HA2"/>
    <property type="match status" value="1"/>
</dbReference>
<dbReference type="InterPro" id="IPR027417">
    <property type="entry name" value="P-loop_NTPase"/>
</dbReference>
<dbReference type="GO" id="GO:0000390">
    <property type="term" value="P:spliceosomal complex disassembly"/>
    <property type="evidence" value="ECO:0007669"/>
    <property type="project" value="TreeGrafter"/>
</dbReference>
<evidence type="ECO:0000259" key="1">
    <source>
        <dbReference type="SMART" id="SM00847"/>
    </source>
</evidence>